<dbReference type="eggNOG" id="ENOG502ZQZE">
    <property type="taxonomic scope" value="Bacteria"/>
</dbReference>
<proteinExistence type="predicted"/>
<dbReference type="AlphaFoldDB" id="K6V6K2"/>
<organism evidence="3 4">
    <name type="scientific">Gordonia rhizosphera NBRC 16068</name>
    <dbReference type="NCBI Taxonomy" id="1108045"/>
    <lineage>
        <taxon>Bacteria</taxon>
        <taxon>Bacillati</taxon>
        <taxon>Actinomycetota</taxon>
        <taxon>Actinomycetes</taxon>
        <taxon>Mycobacteriales</taxon>
        <taxon>Gordoniaceae</taxon>
        <taxon>Gordonia</taxon>
    </lineage>
</organism>
<evidence type="ECO:0000256" key="1">
    <source>
        <dbReference type="SAM" id="MobiDB-lite"/>
    </source>
</evidence>
<dbReference type="Proteomes" id="UP000008363">
    <property type="component" value="Unassembled WGS sequence"/>
</dbReference>
<feature type="chain" id="PRO_5038914607" description="DUF3298 domain-containing protein" evidence="2">
    <location>
        <begin position="25"/>
        <end position="252"/>
    </location>
</feature>
<evidence type="ECO:0000313" key="4">
    <source>
        <dbReference type="Proteomes" id="UP000008363"/>
    </source>
</evidence>
<dbReference type="RefSeq" id="WP_006335737.1">
    <property type="nucleotide sequence ID" value="NZ_BAHC01000151.1"/>
</dbReference>
<reference evidence="3 4" key="1">
    <citation type="submission" date="2012-08" db="EMBL/GenBank/DDBJ databases">
        <title>Whole genome shotgun sequence of Gordonia rhizosphera NBRC 16068.</title>
        <authorList>
            <person name="Takarada H."/>
            <person name="Isaki S."/>
            <person name="Hosoyama A."/>
            <person name="Tsuchikane K."/>
            <person name="Katsumata H."/>
            <person name="Baba S."/>
            <person name="Ohji S."/>
            <person name="Yamazaki S."/>
            <person name="Fujita N."/>
        </authorList>
    </citation>
    <scope>NUCLEOTIDE SEQUENCE [LARGE SCALE GENOMIC DNA]</scope>
    <source>
        <strain evidence="3 4">NBRC 16068</strain>
    </source>
</reference>
<evidence type="ECO:0000313" key="3">
    <source>
        <dbReference type="EMBL" id="GAB91838.1"/>
    </source>
</evidence>
<feature type="signal peptide" evidence="2">
    <location>
        <begin position="1"/>
        <end position="24"/>
    </location>
</feature>
<gene>
    <name evidence="3" type="ORF">GORHZ_151_00100</name>
</gene>
<name>K6V6K2_9ACTN</name>
<dbReference type="PROSITE" id="PS51257">
    <property type="entry name" value="PROKAR_LIPOPROTEIN"/>
    <property type="match status" value="1"/>
</dbReference>
<comment type="caution">
    <text evidence="3">The sequence shown here is derived from an EMBL/GenBank/DDBJ whole genome shotgun (WGS) entry which is preliminary data.</text>
</comment>
<evidence type="ECO:0008006" key="5">
    <source>
        <dbReference type="Google" id="ProtNLM"/>
    </source>
</evidence>
<accession>K6V6K2</accession>
<evidence type="ECO:0000256" key="2">
    <source>
        <dbReference type="SAM" id="SignalP"/>
    </source>
</evidence>
<dbReference type="EMBL" id="BAHC01000151">
    <property type="protein sequence ID" value="GAB91838.1"/>
    <property type="molecule type" value="Genomic_DNA"/>
</dbReference>
<sequence>MTRRGAIALAVSSAALTLVLSACSEPAEPAAPISLQTSSVELSPTPPASSAVSSAATQGYEATTPRVSGTRSSTTFDVHLPQLRGGDAAVRARFNSGMRSALDELTTSLVDTTVEDGQLLGDEHSAVTTITDHVVAGVAIFSAYSQGAAHPNNHVATITIDADTAQPVLLTDVVTDPTAAAQVLTDSVNRLDPRAMITTAHIDNFLNWVPLGSGLRVYVPVGHALGDYLPVTVPWTDLTEVLQPGIQEKLGV</sequence>
<keyword evidence="2" id="KW-0732">Signal</keyword>
<keyword evidence="4" id="KW-1185">Reference proteome</keyword>
<feature type="compositionally biased region" description="Low complexity" evidence="1">
    <location>
        <begin position="48"/>
        <end position="57"/>
    </location>
</feature>
<feature type="region of interest" description="Disordered" evidence="1">
    <location>
        <begin position="38"/>
        <end position="73"/>
    </location>
</feature>
<protein>
    <recommendedName>
        <fullName evidence="5">DUF3298 domain-containing protein</fullName>
    </recommendedName>
</protein>
<dbReference type="OrthoDB" id="4371734at2"/>
<dbReference type="STRING" id="1108045.GORHZ_151_00100"/>